<feature type="transmembrane region" description="Helical" evidence="2">
    <location>
        <begin position="644"/>
        <end position="664"/>
    </location>
</feature>
<evidence type="ECO:0000256" key="2">
    <source>
        <dbReference type="SAM" id="Phobius"/>
    </source>
</evidence>
<dbReference type="Pfam" id="PF11915">
    <property type="entry name" value="DUF3433"/>
    <property type="match status" value="1"/>
</dbReference>
<protein>
    <recommendedName>
        <fullName evidence="5">Phosphoribosylaminoimidazole-succinocarboxamide synthase</fullName>
    </recommendedName>
</protein>
<feature type="transmembrane region" description="Helical" evidence="2">
    <location>
        <begin position="797"/>
        <end position="818"/>
    </location>
</feature>
<dbReference type="EMBL" id="JAULSU010000001">
    <property type="protein sequence ID" value="KAK0633140.1"/>
    <property type="molecule type" value="Genomic_DNA"/>
</dbReference>
<feature type="transmembrane region" description="Helical" evidence="2">
    <location>
        <begin position="484"/>
        <end position="506"/>
    </location>
</feature>
<feature type="transmembrane region" description="Helical" evidence="2">
    <location>
        <begin position="684"/>
        <end position="708"/>
    </location>
</feature>
<feature type="compositionally biased region" description="Low complexity" evidence="1">
    <location>
        <begin position="74"/>
        <end position="88"/>
    </location>
</feature>
<evidence type="ECO:0000256" key="1">
    <source>
        <dbReference type="SAM" id="MobiDB-lite"/>
    </source>
</evidence>
<feature type="transmembrane region" description="Helical" evidence="2">
    <location>
        <begin position="760"/>
        <end position="785"/>
    </location>
</feature>
<feature type="transmembrane region" description="Helical" evidence="2">
    <location>
        <begin position="342"/>
        <end position="362"/>
    </location>
</feature>
<feature type="transmembrane region" description="Helical" evidence="2">
    <location>
        <begin position="382"/>
        <end position="406"/>
    </location>
</feature>
<keyword evidence="2" id="KW-1133">Transmembrane helix</keyword>
<dbReference type="AlphaFoldDB" id="A0AA40CCI0"/>
<dbReference type="InterPro" id="IPR021840">
    <property type="entry name" value="DUF3433"/>
</dbReference>
<feature type="region of interest" description="Disordered" evidence="1">
    <location>
        <begin position="190"/>
        <end position="246"/>
    </location>
</feature>
<keyword evidence="2" id="KW-0472">Membrane</keyword>
<evidence type="ECO:0008006" key="5">
    <source>
        <dbReference type="Google" id="ProtNLM"/>
    </source>
</evidence>
<reference evidence="3" key="1">
    <citation type="submission" date="2023-06" db="EMBL/GenBank/DDBJ databases">
        <title>Genome-scale phylogeny and comparative genomics of the fungal order Sordariales.</title>
        <authorList>
            <consortium name="Lawrence Berkeley National Laboratory"/>
            <person name="Hensen N."/>
            <person name="Bonometti L."/>
            <person name="Westerberg I."/>
            <person name="Brannstrom I.O."/>
            <person name="Guillou S."/>
            <person name="Cros-Aarteil S."/>
            <person name="Calhoun S."/>
            <person name="Haridas S."/>
            <person name="Kuo A."/>
            <person name="Mondo S."/>
            <person name="Pangilinan J."/>
            <person name="Riley R."/>
            <person name="Labutti K."/>
            <person name="Andreopoulos B."/>
            <person name="Lipzen A."/>
            <person name="Chen C."/>
            <person name="Yanf M."/>
            <person name="Daum C."/>
            <person name="Ng V."/>
            <person name="Clum A."/>
            <person name="Steindorff A."/>
            <person name="Ohm R."/>
            <person name="Martin F."/>
            <person name="Silar P."/>
            <person name="Natvig D."/>
            <person name="Lalanne C."/>
            <person name="Gautier V."/>
            <person name="Ament-Velasquez S.L."/>
            <person name="Kruys A."/>
            <person name="Hutchinson M.I."/>
            <person name="Powell A.J."/>
            <person name="Barry K."/>
            <person name="Miller A.N."/>
            <person name="Grigoriev I.V."/>
            <person name="Debuchy R."/>
            <person name="Gladieux P."/>
            <person name="Thoren M.H."/>
            <person name="Johannesson H."/>
        </authorList>
    </citation>
    <scope>NUCLEOTIDE SEQUENCE</scope>
    <source>
        <strain evidence="3">CBS 606.72</strain>
    </source>
</reference>
<feature type="compositionally biased region" description="Low complexity" evidence="1">
    <location>
        <begin position="24"/>
        <end position="38"/>
    </location>
</feature>
<comment type="caution">
    <text evidence="3">The sequence shown here is derived from an EMBL/GenBank/DDBJ whole genome shotgun (WGS) entry which is preliminary data.</text>
</comment>
<organism evidence="3 4">
    <name type="scientific">Immersiella caudata</name>
    <dbReference type="NCBI Taxonomy" id="314043"/>
    <lineage>
        <taxon>Eukaryota</taxon>
        <taxon>Fungi</taxon>
        <taxon>Dikarya</taxon>
        <taxon>Ascomycota</taxon>
        <taxon>Pezizomycotina</taxon>
        <taxon>Sordariomycetes</taxon>
        <taxon>Sordariomycetidae</taxon>
        <taxon>Sordariales</taxon>
        <taxon>Lasiosphaeriaceae</taxon>
        <taxon>Immersiella</taxon>
    </lineage>
</organism>
<proteinExistence type="predicted"/>
<accession>A0AA40CCI0</accession>
<feature type="region of interest" description="Disordered" evidence="1">
    <location>
        <begin position="1"/>
        <end position="99"/>
    </location>
</feature>
<dbReference type="PANTHER" id="PTHR37544">
    <property type="entry name" value="SPRAY-RELATED"/>
    <property type="match status" value="1"/>
</dbReference>
<keyword evidence="2" id="KW-0812">Transmembrane</keyword>
<dbReference type="Proteomes" id="UP001175000">
    <property type="component" value="Unassembled WGS sequence"/>
</dbReference>
<name>A0AA40CCI0_9PEZI</name>
<sequence>MNFQNLNFEHVEPPRPNLANPRPTSNQTSQSSQSEATTLRARPEDDRPILLASSTDYESSRFESPPTVVPRVPSASSRPQRISSLSSSTEPEVYGPDRLFGAPQQVQAPAQAQVARAYSRPIVIEGPLRRVPDLPISPSYPPREWEPSFNNAGMATDFRDQLARLEGVVTPGVDDTPYIQYAIEALTRHRDRDTGYGDGDSSSDDGIDLPPPPFFPGQQPSHYQPYPPQQDGYTHDPAPMPLPPAQAHEVYIPQPPAAQIPQGQIHYDPRFLEHLEPPRPVQDPRASAETLASSLKNGQRMTQPYEWRPVDKDFIVSTIGEQKGAGVPDLSFRPTALRAPSLLALMLLCVLMIAALMLSAVYSELHRGLLPYVSIYGGHYFLFRVLPPVIGAVLLLYAQFIITTIFRTLPFVQLASENRDERDGALFQDLFPKSFLWPRLVGTWQTWVPILITWLLNLTIPLQNSLFTVLLVDGQWTWATTQGVAWTLVALYLALFVSTVIVWRYWADLEATGLMWDPRSLADIAAIVSDTNISDDYHGTQLAKTREGIRFALRRRAGDRLGYWTWKDGRLGFWYTLGASLDNLNTLPLTKEQLTGQRMTKDGEKRAMFDEQGVRVSDIDIEGSGRSAQGRYRYLPWCLQNNQVLYFIVTAFVFLLALFIVSFLPSTRVTNGFLPGLPAAPTPGVFSAANFLYSFIPSLLGMIMFLLFQSLDMNLRILQPWAALSDPRGARASHSILADYAACAPLQSTFCAVRNGHYRVAIISILATLFVLIPSLSGATFMALTPPSGVVHMFPNIPAFAVTLVLLVLYLVALISLLPGRRTFRLPHAVTCLAEIISFLANEDLLSDLSFKQCRNRDEMLSKLGLNSGGKGKVDTQSVWVFGGGSSAGVGPVEAGGEDVLGIRRMRKFTEKRKVRKSQIRRGGRLGKVMV</sequence>
<gene>
    <name evidence="3" type="ORF">B0T14DRAFT_505949</name>
</gene>
<keyword evidence="4" id="KW-1185">Reference proteome</keyword>
<feature type="transmembrane region" description="Helical" evidence="2">
    <location>
        <begin position="447"/>
        <end position="472"/>
    </location>
</feature>
<evidence type="ECO:0000313" key="4">
    <source>
        <dbReference type="Proteomes" id="UP001175000"/>
    </source>
</evidence>
<dbReference type="PANTHER" id="PTHR37544:SF1">
    <property type="entry name" value="PHOSPHORIBOSYLAMINOIMIDAZOLE-SUCCINOCARBOXAMIDE SYNTHASE"/>
    <property type="match status" value="1"/>
</dbReference>
<evidence type="ECO:0000313" key="3">
    <source>
        <dbReference type="EMBL" id="KAK0633140.1"/>
    </source>
</evidence>